<reference evidence="1 2" key="1">
    <citation type="submission" date="2020-08" db="EMBL/GenBank/DDBJ databases">
        <authorList>
            <person name="Liu C."/>
            <person name="Sun Q."/>
        </authorList>
    </citation>
    <scope>NUCLEOTIDE SEQUENCE [LARGE SCALE GENOMIC DNA]</scope>
    <source>
        <strain evidence="1 2">NSJ-59</strain>
    </source>
</reference>
<dbReference type="RefSeq" id="WP_186503909.1">
    <property type="nucleotide sequence ID" value="NZ_JACOGK010000029.1"/>
</dbReference>
<evidence type="ECO:0000313" key="1">
    <source>
        <dbReference type="EMBL" id="MBC3537489.1"/>
    </source>
</evidence>
<dbReference type="Proteomes" id="UP000606870">
    <property type="component" value="Unassembled WGS sequence"/>
</dbReference>
<proteinExistence type="predicted"/>
<gene>
    <name evidence="1" type="ORF">H8J70_09520</name>
</gene>
<accession>A0ABR6VLC6</accession>
<sequence length="89" mass="10465">MIVYPFIIRSEEAKLQRHFGSAYTAYVQEVPRFFPDFRLYHEPKTYAVSPKVFRHAAFDVLWFIWAVGILECLEGLQEAGIIPLLLQIY</sequence>
<protein>
    <submittedName>
        <fullName evidence="1">Uncharacterized protein</fullName>
    </submittedName>
</protein>
<keyword evidence="2" id="KW-1185">Reference proteome</keyword>
<name>A0ABR6VLC6_9FIRM</name>
<comment type="caution">
    <text evidence="1">The sequence shown here is derived from an EMBL/GenBank/DDBJ whole genome shotgun (WGS) entry which is preliminary data.</text>
</comment>
<dbReference type="Gene3D" id="1.20.120.1630">
    <property type="match status" value="1"/>
</dbReference>
<evidence type="ECO:0000313" key="2">
    <source>
        <dbReference type="Proteomes" id="UP000606870"/>
    </source>
</evidence>
<dbReference type="EMBL" id="JACOGK010000029">
    <property type="protein sequence ID" value="MBC3537489.1"/>
    <property type="molecule type" value="Genomic_DNA"/>
</dbReference>
<organism evidence="1 2">
    <name type="scientific">Megasphaera hominis</name>
    <dbReference type="NCBI Taxonomy" id="159836"/>
    <lineage>
        <taxon>Bacteria</taxon>
        <taxon>Bacillati</taxon>
        <taxon>Bacillota</taxon>
        <taxon>Negativicutes</taxon>
        <taxon>Veillonellales</taxon>
        <taxon>Veillonellaceae</taxon>
        <taxon>Megasphaera</taxon>
    </lineage>
</organism>